<dbReference type="OrthoDB" id="2135506at2"/>
<dbReference type="GO" id="GO:0030153">
    <property type="term" value="P:bacteriocin immunity"/>
    <property type="evidence" value="ECO:0007669"/>
    <property type="project" value="InterPro"/>
</dbReference>
<sequence>MGKLKWFSGGKERREEAIRIIEELLLDLQTNDSAVDVKRTLTHYLNEFKTNGTSFPFLMNRMSLELTDAILHSKVSFTPKQSEKFKELRKLMEIRIY</sequence>
<evidence type="ECO:0000313" key="2">
    <source>
        <dbReference type="Proteomes" id="UP000183816"/>
    </source>
</evidence>
<dbReference type="InterPro" id="IPR015046">
    <property type="entry name" value="LciA_Immunity-like"/>
</dbReference>
<protein>
    <submittedName>
        <fullName evidence="1">Enterocin A Immunity</fullName>
    </submittedName>
</protein>
<proteinExistence type="predicted"/>
<dbReference type="EMBL" id="FNJK01000003">
    <property type="protein sequence ID" value="SDO95940.1"/>
    <property type="molecule type" value="Genomic_DNA"/>
</dbReference>
<dbReference type="InterPro" id="IPR053739">
    <property type="entry name" value="Bact_Immunity_Domain_sf"/>
</dbReference>
<accession>A0A1H0NU76</accession>
<name>A0A1H0NU76_STREI</name>
<reference evidence="1 2" key="1">
    <citation type="submission" date="2016-10" db="EMBL/GenBank/DDBJ databases">
        <authorList>
            <person name="de Groot N.N."/>
        </authorList>
    </citation>
    <scope>NUCLEOTIDE SEQUENCE [LARGE SCALE GENOMIC DNA]</scope>
    <source>
        <strain evidence="1 2">Sb04</strain>
    </source>
</reference>
<dbReference type="AlphaFoldDB" id="A0A1H0NU76"/>
<dbReference type="RefSeq" id="WP_074482433.1">
    <property type="nucleotide sequence ID" value="NZ_FNJK01000003.1"/>
</dbReference>
<dbReference type="Pfam" id="PF08951">
    <property type="entry name" value="EntA_Immun"/>
    <property type="match status" value="1"/>
</dbReference>
<dbReference type="Proteomes" id="UP000183816">
    <property type="component" value="Unassembled WGS sequence"/>
</dbReference>
<organism evidence="1 2">
    <name type="scientific">Streptococcus equinus</name>
    <name type="common">Streptococcus bovis</name>
    <dbReference type="NCBI Taxonomy" id="1335"/>
    <lineage>
        <taxon>Bacteria</taxon>
        <taxon>Bacillati</taxon>
        <taxon>Bacillota</taxon>
        <taxon>Bacilli</taxon>
        <taxon>Lactobacillales</taxon>
        <taxon>Streptococcaceae</taxon>
        <taxon>Streptococcus</taxon>
    </lineage>
</organism>
<dbReference type="Gene3D" id="1.20.1440.140">
    <property type="match status" value="1"/>
</dbReference>
<gene>
    <name evidence="1" type="ORF">SAMN05216347_103222</name>
</gene>
<evidence type="ECO:0000313" key="1">
    <source>
        <dbReference type="EMBL" id="SDO95940.1"/>
    </source>
</evidence>